<feature type="compositionally biased region" description="Low complexity" evidence="1">
    <location>
        <begin position="111"/>
        <end position="126"/>
    </location>
</feature>
<accession>A0A8H6INL5</accession>
<feature type="region of interest" description="Disordered" evidence="1">
    <location>
        <begin position="1"/>
        <end position="78"/>
    </location>
</feature>
<dbReference type="AlphaFoldDB" id="A0A8H6INL5"/>
<name>A0A8H6INL5_9PEZI</name>
<feature type="compositionally biased region" description="Basic and acidic residues" evidence="1">
    <location>
        <begin position="35"/>
        <end position="56"/>
    </location>
</feature>
<evidence type="ECO:0000313" key="2">
    <source>
        <dbReference type="EMBL" id="KAF6786599.1"/>
    </source>
</evidence>
<dbReference type="Proteomes" id="UP000652219">
    <property type="component" value="Unassembled WGS sequence"/>
</dbReference>
<evidence type="ECO:0000256" key="1">
    <source>
        <dbReference type="SAM" id="MobiDB-lite"/>
    </source>
</evidence>
<feature type="region of interest" description="Disordered" evidence="1">
    <location>
        <begin position="111"/>
        <end position="147"/>
    </location>
</feature>
<protein>
    <submittedName>
        <fullName evidence="2">Uncharacterized protein</fullName>
    </submittedName>
</protein>
<feature type="compositionally biased region" description="Polar residues" evidence="1">
    <location>
        <begin position="159"/>
        <end position="171"/>
    </location>
</feature>
<evidence type="ECO:0000313" key="3">
    <source>
        <dbReference type="Proteomes" id="UP000652219"/>
    </source>
</evidence>
<dbReference type="EMBL" id="WIGN01000634">
    <property type="protein sequence ID" value="KAF6786599.1"/>
    <property type="molecule type" value="Genomic_DNA"/>
</dbReference>
<keyword evidence="3" id="KW-1185">Reference proteome</keyword>
<gene>
    <name evidence="2" type="ORF">CSOJ01_15383</name>
</gene>
<organism evidence="2 3">
    <name type="scientific">Colletotrichum sojae</name>
    <dbReference type="NCBI Taxonomy" id="2175907"/>
    <lineage>
        <taxon>Eukaryota</taxon>
        <taxon>Fungi</taxon>
        <taxon>Dikarya</taxon>
        <taxon>Ascomycota</taxon>
        <taxon>Pezizomycotina</taxon>
        <taxon>Sordariomycetes</taxon>
        <taxon>Hypocreomycetidae</taxon>
        <taxon>Glomerellales</taxon>
        <taxon>Glomerellaceae</taxon>
        <taxon>Colletotrichum</taxon>
        <taxon>Colletotrichum orchidearum species complex</taxon>
    </lineage>
</organism>
<feature type="region of interest" description="Disordered" evidence="1">
    <location>
        <begin position="159"/>
        <end position="236"/>
    </location>
</feature>
<sequence length="236" mass="26405">MSRKSSNSRPHQQRRASRRASAPVHSPGHPPQASPDERQLARQEAVDVPREDRDPDYYADEEGFPTDNSQHMPIPPAYDESSAYYAQFQPSSYPPVTYRSQQHWGQWQHPAAYYPASPPRSSRTTPNTHVPDAYINDASGNFGEVSDPALQDLDYLSTLSPRMSPTSTTAQPAPMSPKNSFVGMGAWDTLTGTEKYPTAPTDLREIDYREPNLGTLPNRSLRSDSTEAIRPSRYVI</sequence>
<reference evidence="2 3" key="1">
    <citation type="journal article" date="2020" name="Phytopathology">
        <title>Genome Sequence Resources of Colletotrichum truncatum, C. plurivorum, C. musicola, and C. sojae: Four Species Pathogenic to Soybean (Glycine max).</title>
        <authorList>
            <person name="Rogerio F."/>
            <person name="Boufleur T.R."/>
            <person name="Ciampi-Guillardi M."/>
            <person name="Sukno S.A."/>
            <person name="Thon M.R."/>
            <person name="Massola Junior N.S."/>
            <person name="Baroncelli R."/>
        </authorList>
    </citation>
    <scope>NUCLEOTIDE SEQUENCE [LARGE SCALE GENOMIC DNA]</scope>
    <source>
        <strain evidence="2 3">LFN0009</strain>
    </source>
</reference>
<comment type="caution">
    <text evidence="2">The sequence shown here is derived from an EMBL/GenBank/DDBJ whole genome shotgun (WGS) entry which is preliminary data.</text>
</comment>
<proteinExistence type="predicted"/>